<evidence type="ECO:0000313" key="3">
    <source>
        <dbReference type="EnsemblPlants" id="OPUNC04G17120.1"/>
    </source>
</evidence>
<keyword evidence="2" id="KW-0539">Nucleus</keyword>
<reference evidence="3" key="2">
    <citation type="submission" date="2018-05" db="EMBL/GenBank/DDBJ databases">
        <title>OpunRS2 (Oryza punctata Reference Sequence Version 2).</title>
        <authorList>
            <person name="Zhang J."/>
            <person name="Kudrna D."/>
            <person name="Lee S."/>
            <person name="Talag J."/>
            <person name="Welchert J."/>
            <person name="Wing R.A."/>
        </authorList>
    </citation>
    <scope>NUCLEOTIDE SEQUENCE [LARGE SCALE GENOMIC DNA]</scope>
</reference>
<dbReference type="GO" id="GO:0033314">
    <property type="term" value="P:mitotic DNA replication checkpoint signaling"/>
    <property type="evidence" value="ECO:0007669"/>
    <property type="project" value="TreeGrafter"/>
</dbReference>
<reference evidence="3" key="1">
    <citation type="submission" date="2015-04" db="UniProtKB">
        <authorList>
            <consortium name="EnsemblPlants"/>
        </authorList>
    </citation>
    <scope>IDENTIFICATION</scope>
</reference>
<evidence type="ECO:0000256" key="2">
    <source>
        <dbReference type="ARBA" id="ARBA00023242"/>
    </source>
</evidence>
<dbReference type="GO" id="GO:0030896">
    <property type="term" value="C:checkpoint clamp complex"/>
    <property type="evidence" value="ECO:0007669"/>
    <property type="project" value="InterPro"/>
</dbReference>
<evidence type="ECO:0008006" key="5">
    <source>
        <dbReference type="Google" id="ProtNLM"/>
    </source>
</evidence>
<evidence type="ECO:0000313" key="4">
    <source>
        <dbReference type="Proteomes" id="UP000026962"/>
    </source>
</evidence>
<dbReference type="Gramene" id="OPUNC04G17120.1">
    <property type="protein sequence ID" value="OPUNC04G17120.1"/>
    <property type="gene ID" value="OPUNC04G17120"/>
</dbReference>
<accession>A0A0E0KT26</accession>
<dbReference type="GO" id="GO:0031573">
    <property type="term" value="P:mitotic intra-S DNA damage checkpoint signaling"/>
    <property type="evidence" value="ECO:0007669"/>
    <property type="project" value="TreeGrafter"/>
</dbReference>
<dbReference type="PANTHER" id="PTHR12900">
    <property type="entry name" value="MITOTIC AND DNA DAMAGE CHECKPOINT PROTEIN HUS1"/>
    <property type="match status" value="1"/>
</dbReference>
<dbReference type="Gene3D" id="3.70.10.10">
    <property type="match status" value="1"/>
</dbReference>
<comment type="subcellular location">
    <subcellularLocation>
        <location evidence="1">Nucleus</location>
    </subcellularLocation>
</comment>
<dbReference type="Pfam" id="PF04005">
    <property type="entry name" value="Hus1"/>
    <property type="match status" value="1"/>
</dbReference>
<dbReference type="GO" id="GO:0035861">
    <property type="term" value="C:site of double-strand break"/>
    <property type="evidence" value="ECO:0007669"/>
    <property type="project" value="TreeGrafter"/>
</dbReference>
<dbReference type="PANTHER" id="PTHR12900:SF0">
    <property type="entry name" value="CHECKPOINT PROTEIN"/>
    <property type="match status" value="1"/>
</dbReference>
<organism evidence="3">
    <name type="scientific">Oryza punctata</name>
    <name type="common">Red rice</name>
    <dbReference type="NCBI Taxonomy" id="4537"/>
    <lineage>
        <taxon>Eukaryota</taxon>
        <taxon>Viridiplantae</taxon>
        <taxon>Streptophyta</taxon>
        <taxon>Embryophyta</taxon>
        <taxon>Tracheophyta</taxon>
        <taxon>Spermatophyta</taxon>
        <taxon>Magnoliopsida</taxon>
        <taxon>Liliopsida</taxon>
        <taxon>Poales</taxon>
        <taxon>Poaceae</taxon>
        <taxon>BOP clade</taxon>
        <taxon>Oryzoideae</taxon>
        <taxon>Oryzeae</taxon>
        <taxon>Oryzinae</taxon>
        <taxon>Oryza</taxon>
    </lineage>
</organism>
<sequence length="400" mass="43131">MKFKAYFTDDGIALLDKRFLPAMDKVGRVCHVYLTPTHAMLLHNLLGPTGTGTDGGGPQCVAQFAKDLLFREYSVSSRNGNRVAFAVDVALLHRALRSALAVHAQSPAAGDASAAIQVKLVNKLPAGSRSASPFLTFETKGARSAVVQDVPISRPLSRSDVERLQAALDAAQELPQTLVQVPDLPQLQSLVDRLKNVGDLLTVAVTQYGDLHLHVATSIVTVGSEFRKLRILGVRATAPVGDQNLSASTRTDMAIERGEALSVQVNMKHLAKSLQCHLAKPDCTFYGIAPGGACLTVIFQYFIPGTRLTDKSISFYCRLPVLDPGNLRTVPDGNNRDGCVLGADVIVDRANADGHEEINEEPQPCGLHLVEVGVDASQEMIRWISQWRAREAGLGEELQA</sequence>
<dbReference type="Proteomes" id="UP000026962">
    <property type="component" value="Chromosome 4"/>
</dbReference>
<dbReference type="InterPro" id="IPR007150">
    <property type="entry name" value="HUS1/Mec3"/>
</dbReference>
<protein>
    <recommendedName>
        <fullName evidence="5">Checkpoint protein</fullName>
    </recommendedName>
</protein>
<dbReference type="FunFam" id="3.70.10.10:FF:000010">
    <property type="entry name" value="Checkpoint protein"/>
    <property type="match status" value="1"/>
</dbReference>
<proteinExistence type="predicted"/>
<name>A0A0E0KT26_ORYPU</name>
<dbReference type="STRING" id="4537.A0A0E0KT26"/>
<dbReference type="GO" id="GO:0006289">
    <property type="term" value="P:nucleotide-excision repair"/>
    <property type="evidence" value="ECO:0007669"/>
    <property type="project" value="TreeGrafter"/>
</dbReference>
<dbReference type="EnsemblPlants" id="OPUNC04G17120.1">
    <property type="protein sequence ID" value="OPUNC04G17120.1"/>
    <property type="gene ID" value="OPUNC04G17120"/>
</dbReference>
<dbReference type="GO" id="GO:0000724">
    <property type="term" value="P:double-strand break repair via homologous recombination"/>
    <property type="evidence" value="ECO:0007669"/>
    <property type="project" value="TreeGrafter"/>
</dbReference>
<dbReference type="AlphaFoldDB" id="A0A0E0KT26"/>
<dbReference type="GO" id="GO:0044778">
    <property type="term" value="P:meiotic DNA integrity checkpoint signaling"/>
    <property type="evidence" value="ECO:0007669"/>
    <property type="project" value="TreeGrafter"/>
</dbReference>
<dbReference type="GO" id="GO:0000723">
    <property type="term" value="P:telomere maintenance"/>
    <property type="evidence" value="ECO:0007669"/>
    <property type="project" value="TreeGrafter"/>
</dbReference>
<evidence type="ECO:0000256" key="1">
    <source>
        <dbReference type="ARBA" id="ARBA00004123"/>
    </source>
</evidence>
<dbReference type="OMA" id="GKICHLY"/>
<dbReference type="eggNOG" id="KOG3999">
    <property type="taxonomic scope" value="Eukaryota"/>
</dbReference>
<keyword evidence="4" id="KW-1185">Reference proteome</keyword>